<feature type="region of interest" description="Disordered" evidence="1">
    <location>
        <begin position="177"/>
        <end position="383"/>
    </location>
</feature>
<dbReference type="EMBL" id="CP080333">
    <property type="protein sequence ID" value="QYL18101.1"/>
    <property type="molecule type" value="Genomic_DNA"/>
</dbReference>
<organism evidence="4 5">
    <name type="scientific">Mycolicibacterium pallens</name>
    <dbReference type="NCBI Taxonomy" id="370524"/>
    <lineage>
        <taxon>Bacteria</taxon>
        <taxon>Bacillati</taxon>
        <taxon>Actinomycetota</taxon>
        <taxon>Actinomycetes</taxon>
        <taxon>Mycobacteriales</taxon>
        <taxon>Mycobacteriaceae</taxon>
        <taxon>Mycolicibacterium</taxon>
    </lineage>
</organism>
<feature type="compositionally biased region" description="Basic and acidic residues" evidence="1">
    <location>
        <begin position="267"/>
        <end position="299"/>
    </location>
</feature>
<evidence type="ECO:0000259" key="3">
    <source>
        <dbReference type="Pfam" id="PF20177"/>
    </source>
</evidence>
<protein>
    <recommendedName>
        <fullName evidence="3">DUF6542 domain-containing protein</fullName>
    </recommendedName>
</protein>
<reference evidence="4 5" key="1">
    <citation type="submission" date="2021-07" db="EMBL/GenBank/DDBJ databases">
        <title>Whole genome sequencing of non-tuberculosis mycobacteria type-strains.</title>
        <authorList>
            <person name="Igarashi Y."/>
            <person name="Osugi A."/>
            <person name="Mitarai S."/>
        </authorList>
    </citation>
    <scope>NUCLEOTIDE SEQUENCE [LARGE SCALE GENOMIC DNA]</scope>
    <source>
        <strain evidence="4 5">JCM 16370</strain>
    </source>
</reference>
<dbReference type="InterPro" id="IPR046672">
    <property type="entry name" value="DUF6542"/>
</dbReference>
<feature type="domain" description="DUF6542" evidence="3">
    <location>
        <begin position="23"/>
        <end position="141"/>
    </location>
</feature>
<evidence type="ECO:0000256" key="1">
    <source>
        <dbReference type="SAM" id="MobiDB-lite"/>
    </source>
</evidence>
<dbReference type="RefSeq" id="WP_096310357.1">
    <property type="nucleotide sequence ID" value="NZ_CP080333.1"/>
</dbReference>
<gene>
    <name evidence="4" type="ORF">K0O64_06070</name>
</gene>
<dbReference type="Proteomes" id="UP000825367">
    <property type="component" value="Chromosome"/>
</dbReference>
<name>A0ABX8VJY0_9MYCO</name>
<evidence type="ECO:0000313" key="5">
    <source>
        <dbReference type="Proteomes" id="UP000825367"/>
    </source>
</evidence>
<feature type="transmembrane region" description="Helical" evidence="2">
    <location>
        <begin position="24"/>
        <end position="43"/>
    </location>
</feature>
<feature type="compositionally biased region" description="Pro residues" evidence="1">
    <location>
        <begin position="320"/>
        <end position="331"/>
    </location>
</feature>
<feature type="transmembrane region" description="Helical" evidence="2">
    <location>
        <begin position="55"/>
        <end position="73"/>
    </location>
</feature>
<evidence type="ECO:0000313" key="4">
    <source>
        <dbReference type="EMBL" id="QYL18101.1"/>
    </source>
</evidence>
<sequence length="383" mass="42589">MSAQRARSSVAPANRSAHPNLPGVPWWAAVLIAVIATTIGFAFDAGSGNKELGSVFAAMYVLGCVAAVLAVRHSSIFTAVIQPPLILFVMVPGSYFLFHGASFTGVKDTLINFGYPLIERFPLMLFTSAGVLLIGLVRWYFGMSAKSSAAARPTDDDDAESGPGLFAGLAAKLSGLRRGDVDDEDDVEDTPKRKHSIDRPATAAKRPRSARPAKRPAPTRSRHARPPLEDITETPERPRRQSSRRRPADADADVADYPDIPRRRRQPRDPGARTSSSRREPREPREPRETREPRERRDPYGSPSRRSSRFEPYEAYPSYEPYPPYEPPTRQRPPGRANGDSETHHPVSRVRYRGEGEAESGRPSRSRRPSANDWDAESWRSDR</sequence>
<feature type="transmembrane region" description="Helical" evidence="2">
    <location>
        <begin position="123"/>
        <end position="141"/>
    </location>
</feature>
<evidence type="ECO:0000256" key="2">
    <source>
        <dbReference type="SAM" id="Phobius"/>
    </source>
</evidence>
<keyword evidence="5" id="KW-1185">Reference proteome</keyword>
<feature type="compositionally biased region" description="Basic residues" evidence="1">
    <location>
        <begin position="205"/>
        <end position="214"/>
    </location>
</feature>
<keyword evidence="2" id="KW-0812">Transmembrane</keyword>
<keyword evidence="2" id="KW-1133">Transmembrane helix</keyword>
<proteinExistence type="predicted"/>
<feature type="compositionally biased region" description="Basic and acidic residues" evidence="1">
    <location>
        <begin position="352"/>
        <end position="362"/>
    </location>
</feature>
<feature type="transmembrane region" description="Helical" evidence="2">
    <location>
        <begin position="85"/>
        <end position="103"/>
    </location>
</feature>
<accession>A0ABX8VJY0</accession>
<keyword evidence="2" id="KW-0472">Membrane</keyword>
<dbReference type="Pfam" id="PF20177">
    <property type="entry name" value="DUF6542"/>
    <property type="match status" value="1"/>
</dbReference>